<evidence type="ECO:0000313" key="1">
    <source>
        <dbReference type="EMBL" id="CAG8842234.1"/>
    </source>
</evidence>
<reference evidence="1" key="1">
    <citation type="submission" date="2021-06" db="EMBL/GenBank/DDBJ databases">
        <authorList>
            <person name="Kallberg Y."/>
            <person name="Tangrot J."/>
            <person name="Rosling A."/>
        </authorList>
    </citation>
    <scope>NUCLEOTIDE SEQUENCE</scope>
    <source>
        <strain evidence="1">MA461A</strain>
    </source>
</reference>
<protein>
    <submittedName>
        <fullName evidence="1">18075_t:CDS:1</fullName>
    </submittedName>
</protein>
<keyword evidence="2" id="KW-1185">Reference proteome</keyword>
<gene>
    <name evidence="1" type="ORF">RPERSI_LOCUS32226</name>
</gene>
<proteinExistence type="predicted"/>
<evidence type="ECO:0000313" key="2">
    <source>
        <dbReference type="Proteomes" id="UP000789920"/>
    </source>
</evidence>
<dbReference type="EMBL" id="CAJVQC010133452">
    <property type="protein sequence ID" value="CAG8842234.1"/>
    <property type="molecule type" value="Genomic_DNA"/>
</dbReference>
<comment type="caution">
    <text evidence="1">The sequence shown here is derived from an EMBL/GenBank/DDBJ whole genome shotgun (WGS) entry which is preliminary data.</text>
</comment>
<organism evidence="1 2">
    <name type="scientific">Racocetra persica</name>
    <dbReference type="NCBI Taxonomy" id="160502"/>
    <lineage>
        <taxon>Eukaryota</taxon>
        <taxon>Fungi</taxon>
        <taxon>Fungi incertae sedis</taxon>
        <taxon>Mucoromycota</taxon>
        <taxon>Glomeromycotina</taxon>
        <taxon>Glomeromycetes</taxon>
        <taxon>Diversisporales</taxon>
        <taxon>Gigasporaceae</taxon>
        <taxon>Racocetra</taxon>
    </lineage>
</organism>
<sequence length="91" mass="10283">MKIKKQKLGRPARNYFTQDYIEHKRRVNAPPPKSTVPIATFRIVCDPIKIFSLSEAKTSVCVGTLSGCKEGRLYVDESYLISSLHCQLVIV</sequence>
<dbReference type="Proteomes" id="UP000789920">
    <property type="component" value="Unassembled WGS sequence"/>
</dbReference>
<feature type="non-terminal residue" evidence="1">
    <location>
        <position position="91"/>
    </location>
</feature>
<name>A0ACA9SLG9_9GLOM</name>
<accession>A0ACA9SLG9</accession>